<dbReference type="PANTHER" id="PTHR11941">
    <property type="entry name" value="ENOYL-COA HYDRATASE-RELATED"/>
    <property type="match status" value="1"/>
</dbReference>
<dbReference type="EMBL" id="JAAKZI010000018">
    <property type="protein sequence ID" value="NGN84040.1"/>
    <property type="molecule type" value="Genomic_DNA"/>
</dbReference>
<protein>
    <submittedName>
        <fullName evidence="3">Enoyl-CoA hydratase/isomerase family protein</fullName>
    </submittedName>
</protein>
<sequence length="248" mass="26530">MDNPAMRNAITAGMWPQFAEQLDALEADDTVKVVVVRGEGKHFSAGADIASVREILRDPATGKRDGGDITVAETALARFRKPTIAAIDGYCVGGGWQIAGACDIRLASENAVFGITPAKIGIVYPLSGIRKLVELVGPAVAKYLLFSGEMVDAAEALRLGLAVKVLPGGTFWHDIEAFALMLAGRSQFSIQSQKDLVNALSSGVPEAELAERNTHWQREMAASADPRIGVAAFLAKETPQFTWLRPLQ</sequence>
<comment type="caution">
    <text evidence="3">The sequence shown here is derived from an EMBL/GenBank/DDBJ whole genome shotgun (WGS) entry which is preliminary data.</text>
</comment>
<dbReference type="CDD" id="cd06558">
    <property type="entry name" value="crotonase-like"/>
    <property type="match status" value="1"/>
</dbReference>
<dbReference type="Gene3D" id="3.90.226.10">
    <property type="entry name" value="2-enoyl-CoA Hydratase, Chain A, domain 1"/>
    <property type="match status" value="1"/>
</dbReference>
<dbReference type="Gene3D" id="1.10.12.10">
    <property type="entry name" value="Lyase 2-enoyl-coa Hydratase, Chain A, domain 2"/>
    <property type="match status" value="1"/>
</dbReference>
<evidence type="ECO:0000256" key="2">
    <source>
        <dbReference type="ARBA" id="ARBA00023239"/>
    </source>
</evidence>
<reference evidence="3 4" key="1">
    <citation type="submission" date="2020-02" db="EMBL/GenBank/DDBJ databases">
        <title>Genome sequence of the type strain DSM 27180 of Arthrobacter silviterrae.</title>
        <authorList>
            <person name="Gao J."/>
            <person name="Sun J."/>
        </authorList>
    </citation>
    <scope>NUCLEOTIDE SEQUENCE [LARGE SCALE GENOMIC DNA]</scope>
    <source>
        <strain evidence="3 4">DSM 27180</strain>
    </source>
</reference>
<proteinExistence type="inferred from homology"/>
<organism evidence="3 4">
    <name type="scientific">Arthrobacter silviterrae</name>
    <dbReference type="NCBI Taxonomy" id="2026658"/>
    <lineage>
        <taxon>Bacteria</taxon>
        <taxon>Bacillati</taxon>
        <taxon>Actinomycetota</taxon>
        <taxon>Actinomycetes</taxon>
        <taxon>Micrococcales</taxon>
        <taxon>Micrococcaceae</taxon>
        <taxon>Arthrobacter</taxon>
    </lineage>
</organism>
<comment type="similarity">
    <text evidence="1">Belongs to the enoyl-CoA hydratase/isomerase family.</text>
</comment>
<evidence type="ECO:0000313" key="4">
    <source>
        <dbReference type="Proteomes" id="UP000479226"/>
    </source>
</evidence>
<keyword evidence="4" id="KW-1185">Reference proteome</keyword>
<keyword evidence="2" id="KW-0456">Lyase</keyword>
<dbReference type="Pfam" id="PF00378">
    <property type="entry name" value="ECH_1"/>
    <property type="match status" value="1"/>
</dbReference>
<gene>
    <name evidence="3" type="ORF">G6N77_11290</name>
</gene>
<dbReference type="SUPFAM" id="SSF52096">
    <property type="entry name" value="ClpP/crotonase"/>
    <property type="match status" value="1"/>
</dbReference>
<dbReference type="InterPro" id="IPR029045">
    <property type="entry name" value="ClpP/crotonase-like_dom_sf"/>
</dbReference>
<name>A0ABX0DFA6_9MICC</name>
<evidence type="ECO:0000313" key="3">
    <source>
        <dbReference type="EMBL" id="NGN84040.1"/>
    </source>
</evidence>
<dbReference type="PANTHER" id="PTHR11941:SF127">
    <property type="entry name" value="ENOYL-COA HYDRATASE ECHA18 (ENOYL HYDRASE) (UNSATURATED ACYL-COA HYDRATASE) (CROTONASE)-RELATED"/>
    <property type="match status" value="1"/>
</dbReference>
<dbReference type="InterPro" id="IPR014748">
    <property type="entry name" value="Enoyl-CoA_hydra_C"/>
</dbReference>
<evidence type="ECO:0000256" key="1">
    <source>
        <dbReference type="ARBA" id="ARBA00005254"/>
    </source>
</evidence>
<dbReference type="InterPro" id="IPR001753">
    <property type="entry name" value="Enoyl-CoA_hydra/iso"/>
</dbReference>
<dbReference type="Proteomes" id="UP000479226">
    <property type="component" value="Unassembled WGS sequence"/>
</dbReference>
<accession>A0ABX0DFA6</accession>